<dbReference type="CDD" id="cd00118">
    <property type="entry name" value="LysM"/>
    <property type="match status" value="1"/>
</dbReference>
<dbReference type="Pfam" id="PF03704">
    <property type="entry name" value="BTAD"/>
    <property type="match status" value="1"/>
</dbReference>
<accession>A0A840NFS5</accession>
<gene>
    <name evidence="6" type="ORF">BJ969_003532</name>
</gene>
<name>A0A840NFS5_9PSEU</name>
<evidence type="ECO:0000313" key="6">
    <source>
        <dbReference type="EMBL" id="MBB5070444.1"/>
    </source>
</evidence>
<dbReference type="InterPro" id="IPR001867">
    <property type="entry name" value="OmpR/PhoB-type_DNA-bd"/>
</dbReference>
<dbReference type="InterPro" id="IPR005158">
    <property type="entry name" value="BTAD"/>
</dbReference>
<feature type="transmembrane region" description="Helical" evidence="4">
    <location>
        <begin position="120"/>
        <end position="138"/>
    </location>
</feature>
<keyword evidence="4" id="KW-0812">Transmembrane</keyword>
<dbReference type="PANTHER" id="PTHR35807">
    <property type="entry name" value="TRANSCRIPTIONAL REGULATOR REDD-RELATED"/>
    <property type="match status" value="1"/>
</dbReference>
<dbReference type="GO" id="GO:0000160">
    <property type="term" value="P:phosphorelay signal transduction system"/>
    <property type="evidence" value="ECO:0007669"/>
    <property type="project" value="InterPro"/>
</dbReference>
<proteinExistence type="inferred from homology"/>
<comment type="caution">
    <text evidence="6">The sequence shown here is derived from an EMBL/GenBank/DDBJ whole genome shotgun (WGS) entry which is preliminary data.</text>
</comment>
<dbReference type="EMBL" id="JACHIV010000001">
    <property type="protein sequence ID" value="MBB5070444.1"/>
    <property type="molecule type" value="Genomic_DNA"/>
</dbReference>
<sequence>MILLLAFLRRLPILLGLLILLTVLPAMLVLGTQWLDWPHLTWPPLHTGFLGEFEPAHFRAWTVDSYHEIRLTLGIDGFVIGGCLLFMWALWGVMICWITEDTYLLLRYGARQLREHGPNGARGWITALVTGTVLLGTATPSLASALPHTPVAASAPRHPGGPHRAPPEAPRAAPETDGHHAHGPSVSGPTVFVHRGDSLWLLAKTHLGDGNRWPEITELNPHLSCEPQFLLVGQTLRMPDDAAHTRPPPLPEGVRWITVGNDDTLTSLAQHHLDDPERWQEIFDLNAGRTQPSNRTLRYPHILIPGWRLALPPANTTINPTAQPAHDEPEPHPQPPSGRSEPVGSPAGPAPTAPPAQFDRTPADRPSGSSLAPGVIAALSAAGVVSAAALLRYRFRLRHAPTTEATPLPVVYPLPVALHRTRLDNADHGDDEPAAPEPAEGAGPSATRDSGEPVTEPGRQGTAGGVEAESSAAEPAFADTEEADAGLEIVHTPAPSPAALREPVPAPPTSTIESEPRLRITLFGPLSLHYGLETDQRAREVTENLQPRMRELLAFVALHPAGVSRGEFLDALWTHSPNTNAFNTALSRLRHALATIDPNLAELIRAGSGRYRLDPDRVTVDYWEFTTALASRRGANTDTDRFAADEHIIATYHGTLVTGIDAAWAEPLRERARRVFLEAVAACARALHHHDSQRTLALLENAGDLAPAHEPLYRDIMRLQSHLGHHESIPRTFALLQTRLADLGISPSADTRSLAVRLTQRP</sequence>
<feature type="compositionally biased region" description="Low complexity" evidence="3">
    <location>
        <begin position="465"/>
        <end position="475"/>
    </location>
</feature>
<dbReference type="Gene3D" id="1.10.10.10">
    <property type="entry name" value="Winged helix-like DNA-binding domain superfamily/Winged helix DNA-binding domain"/>
    <property type="match status" value="1"/>
</dbReference>
<feature type="domain" description="LysM" evidence="5">
    <location>
        <begin position="189"/>
        <end position="238"/>
    </location>
</feature>
<evidence type="ECO:0000256" key="1">
    <source>
        <dbReference type="ARBA" id="ARBA00005820"/>
    </source>
</evidence>
<evidence type="ECO:0000256" key="4">
    <source>
        <dbReference type="SAM" id="Phobius"/>
    </source>
</evidence>
<keyword evidence="4" id="KW-0472">Membrane</keyword>
<dbReference type="PROSITE" id="PS51782">
    <property type="entry name" value="LYSM"/>
    <property type="match status" value="1"/>
</dbReference>
<evidence type="ECO:0000313" key="7">
    <source>
        <dbReference type="Proteomes" id="UP000580474"/>
    </source>
</evidence>
<dbReference type="InterPro" id="IPR036779">
    <property type="entry name" value="LysM_dom_sf"/>
</dbReference>
<dbReference type="SMART" id="SM01043">
    <property type="entry name" value="BTAD"/>
    <property type="match status" value="1"/>
</dbReference>
<dbReference type="Pfam" id="PF01476">
    <property type="entry name" value="LysM"/>
    <property type="match status" value="1"/>
</dbReference>
<dbReference type="InterPro" id="IPR051677">
    <property type="entry name" value="AfsR-DnrI-RedD_regulator"/>
</dbReference>
<keyword evidence="7" id="KW-1185">Reference proteome</keyword>
<dbReference type="InterPro" id="IPR011990">
    <property type="entry name" value="TPR-like_helical_dom_sf"/>
</dbReference>
<dbReference type="InterPro" id="IPR018392">
    <property type="entry name" value="LysM"/>
</dbReference>
<organism evidence="6 7">
    <name type="scientific">Saccharopolyspora gloriosae</name>
    <dbReference type="NCBI Taxonomy" id="455344"/>
    <lineage>
        <taxon>Bacteria</taxon>
        <taxon>Bacillati</taxon>
        <taxon>Actinomycetota</taxon>
        <taxon>Actinomycetes</taxon>
        <taxon>Pseudonocardiales</taxon>
        <taxon>Pseudonocardiaceae</taxon>
        <taxon>Saccharopolyspora</taxon>
    </lineage>
</organism>
<reference evidence="6 7" key="1">
    <citation type="submission" date="2020-08" db="EMBL/GenBank/DDBJ databases">
        <title>Sequencing the genomes of 1000 actinobacteria strains.</title>
        <authorList>
            <person name="Klenk H.-P."/>
        </authorList>
    </citation>
    <scope>NUCLEOTIDE SEQUENCE [LARGE SCALE GENOMIC DNA]</scope>
    <source>
        <strain evidence="6 7">DSM 45582</strain>
    </source>
</reference>
<dbReference type="Gene3D" id="3.10.350.10">
    <property type="entry name" value="LysM domain"/>
    <property type="match status" value="1"/>
</dbReference>
<evidence type="ECO:0000256" key="2">
    <source>
        <dbReference type="ARBA" id="ARBA00023125"/>
    </source>
</evidence>
<feature type="region of interest" description="Disordered" evidence="3">
    <location>
        <begin position="314"/>
        <end position="369"/>
    </location>
</feature>
<dbReference type="SMART" id="SM00862">
    <property type="entry name" value="Trans_reg_C"/>
    <property type="match status" value="1"/>
</dbReference>
<protein>
    <submittedName>
        <fullName evidence="6">DNA-binding SARP family transcriptional activator</fullName>
    </submittedName>
</protein>
<dbReference type="AlphaFoldDB" id="A0A840NFS5"/>
<dbReference type="GO" id="GO:0003677">
    <property type="term" value="F:DNA binding"/>
    <property type="evidence" value="ECO:0007669"/>
    <property type="project" value="UniProtKB-KW"/>
</dbReference>
<evidence type="ECO:0000256" key="3">
    <source>
        <dbReference type="SAM" id="MobiDB-lite"/>
    </source>
</evidence>
<comment type="similarity">
    <text evidence="1">Belongs to the AfsR/DnrI/RedD regulatory family.</text>
</comment>
<dbReference type="GO" id="GO:0006355">
    <property type="term" value="P:regulation of DNA-templated transcription"/>
    <property type="evidence" value="ECO:0007669"/>
    <property type="project" value="InterPro"/>
</dbReference>
<keyword evidence="4" id="KW-1133">Transmembrane helix</keyword>
<dbReference type="SUPFAM" id="SSF46894">
    <property type="entry name" value="C-terminal effector domain of the bipartite response regulators"/>
    <property type="match status" value="1"/>
</dbReference>
<dbReference type="InterPro" id="IPR036388">
    <property type="entry name" value="WH-like_DNA-bd_sf"/>
</dbReference>
<dbReference type="InterPro" id="IPR016032">
    <property type="entry name" value="Sig_transdc_resp-reg_C-effctor"/>
</dbReference>
<keyword evidence="2 6" id="KW-0238">DNA-binding</keyword>
<evidence type="ECO:0000259" key="5">
    <source>
        <dbReference type="PROSITE" id="PS51782"/>
    </source>
</evidence>
<dbReference type="RefSeq" id="WP_184479982.1">
    <property type="nucleotide sequence ID" value="NZ_JACHIV010000001.1"/>
</dbReference>
<feature type="region of interest" description="Disordered" evidence="3">
    <location>
        <begin position="424"/>
        <end position="475"/>
    </location>
</feature>
<dbReference type="Proteomes" id="UP000580474">
    <property type="component" value="Unassembled WGS sequence"/>
</dbReference>
<feature type="transmembrane region" description="Helical" evidence="4">
    <location>
        <begin position="12"/>
        <end position="35"/>
    </location>
</feature>
<dbReference type="Gene3D" id="1.25.40.10">
    <property type="entry name" value="Tetratricopeptide repeat domain"/>
    <property type="match status" value="1"/>
</dbReference>
<feature type="transmembrane region" description="Helical" evidence="4">
    <location>
        <begin position="78"/>
        <end position="99"/>
    </location>
</feature>
<feature type="region of interest" description="Disordered" evidence="3">
    <location>
        <begin position="149"/>
        <end position="188"/>
    </location>
</feature>